<dbReference type="SUPFAM" id="SSF51351">
    <property type="entry name" value="Triosephosphate isomerase (TIM)"/>
    <property type="match status" value="1"/>
</dbReference>
<dbReference type="CDD" id="cd00311">
    <property type="entry name" value="TIM"/>
    <property type="match status" value="1"/>
</dbReference>
<proteinExistence type="inferred from homology"/>
<dbReference type="FunFam" id="3.20.20.70:FF:000016">
    <property type="entry name" value="Triosephosphate isomerase"/>
    <property type="match status" value="1"/>
</dbReference>
<dbReference type="InterPro" id="IPR013785">
    <property type="entry name" value="Aldolase_TIM"/>
</dbReference>
<organism evidence="9 10">
    <name type="scientific">Maioricimonas rarisocia</name>
    <dbReference type="NCBI Taxonomy" id="2528026"/>
    <lineage>
        <taxon>Bacteria</taxon>
        <taxon>Pseudomonadati</taxon>
        <taxon>Planctomycetota</taxon>
        <taxon>Planctomycetia</taxon>
        <taxon>Planctomycetales</taxon>
        <taxon>Planctomycetaceae</taxon>
        <taxon>Maioricimonas</taxon>
    </lineage>
</organism>
<evidence type="ECO:0000313" key="9">
    <source>
        <dbReference type="EMBL" id="QDU39019.1"/>
    </source>
</evidence>
<dbReference type="KEGG" id="mri:Mal4_33520"/>
<keyword evidence="5 7" id="KW-0324">Glycolysis</keyword>
<dbReference type="PROSITE" id="PS00171">
    <property type="entry name" value="TIM_1"/>
    <property type="match status" value="1"/>
</dbReference>
<comment type="pathway">
    <text evidence="1 7 8">Carbohydrate degradation; glycolysis; D-glyceraldehyde 3-phosphate from glycerone phosphate: step 1/1.</text>
</comment>
<protein>
    <recommendedName>
        <fullName evidence="7 8">Triosephosphate isomerase</fullName>
        <shortName evidence="7">TIM</shortName>
        <shortName evidence="7">TPI</shortName>
        <ecNumber evidence="7 8">5.3.1.1</ecNumber>
    </recommendedName>
    <alternativeName>
        <fullName evidence="7">Triose-phosphate isomerase</fullName>
    </alternativeName>
</protein>
<feature type="binding site" evidence="7">
    <location>
        <begin position="235"/>
        <end position="236"/>
    </location>
    <ligand>
        <name>substrate</name>
    </ligand>
</feature>
<feature type="active site" description="Proton acceptor" evidence="7">
    <location>
        <position position="168"/>
    </location>
</feature>
<dbReference type="OrthoDB" id="9809429at2"/>
<dbReference type="GO" id="GO:0019563">
    <property type="term" value="P:glycerol catabolic process"/>
    <property type="evidence" value="ECO:0007669"/>
    <property type="project" value="TreeGrafter"/>
</dbReference>
<dbReference type="RefSeq" id="WP_145370247.1">
    <property type="nucleotide sequence ID" value="NZ_CP036275.1"/>
</dbReference>
<reference evidence="9 10" key="1">
    <citation type="submission" date="2019-02" db="EMBL/GenBank/DDBJ databases">
        <title>Deep-cultivation of Planctomycetes and their phenomic and genomic characterization uncovers novel biology.</title>
        <authorList>
            <person name="Wiegand S."/>
            <person name="Jogler M."/>
            <person name="Boedeker C."/>
            <person name="Pinto D."/>
            <person name="Vollmers J."/>
            <person name="Rivas-Marin E."/>
            <person name="Kohn T."/>
            <person name="Peeters S.H."/>
            <person name="Heuer A."/>
            <person name="Rast P."/>
            <person name="Oberbeckmann S."/>
            <person name="Bunk B."/>
            <person name="Jeske O."/>
            <person name="Meyerdierks A."/>
            <person name="Storesund J.E."/>
            <person name="Kallscheuer N."/>
            <person name="Luecker S."/>
            <person name="Lage O.M."/>
            <person name="Pohl T."/>
            <person name="Merkel B.J."/>
            <person name="Hornburger P."/>
            <person name="Mueller R.-W."/>
            <person name="Bruemmer F."/>
            <person name="Labrenz M."/>
            <person name="Spormann A.M."/>
            <person name="Op den Camp H."/>
            <person name="Overmann J."/>
            <person name="Amann R."/>
            <person name="Jetten M.S.M."/>
            <person name="Mascher T."/>
            <person name="Medema M.H."/>
            <person name="Devos D.P."/>
            <person name="Kaster A.-K."/>
            <person name="Ovreas L."/>
            <person name="Rohde M."/>
            <person name="Galperin M.Y."/>
            <person name="Jogler C."/>
        </authorList>
    </citation>
    <scope>NUCLEOTIDE SEQUENCE [LARGE SCALE GENOMIC DNA]</scope>
    <source>
        <strain evidence="9 10">Mal4</strain>
    </source>
</reference>
<keyword evidence="3 7" id="KW-0312">Gluconeogenesis</keyword>
<evidence type="ECO:0000313" key="10">
    <source>
        <dbReference type="Proteomes" id="UP000320496"/>
    </source>
</evidence>
<evidence type="ECO:0000256" key="8">
    <source>
        <dbReference type="RuleBase" id="RU363013"/>
    </source>
</evidence>
<comment type="catalytic activity">
    <reaction evidence="7 8">
        <text>D-glyceraldehyde 3-phosphate = dihydroxyacetone phosphate</text>
        <dbReference type="Rhea" id="RHEA:18585"/>
        <dbReference type="ChEBI" id="CHEBI:57642"/>
        <dbReference type="ChEBI" id="CHEBI:59776"/>
        <dbReference type="EC" id="5.3.1.1"/>
    </reaction>
</comment>
<comment type="function">
    <text evidence="7">Involved in the gluconeogenesis. Catalyzes stereospecifically the conversion of dihydroxyacetone phosphate (DHAP) to D-glyceraldehyde-3-phosphate (G3P).</text>
</comment>
<feature type="binding site" evidence="7">
    <location>
        <begin position="9"/>
        <end position="11"/>
    </location>
    <ligand>
        <name>substrate</name>
    </ligand>
</feature>
<dbReference type="InterPro" id="IPR020861">
    <property type="entry name" value="Triosephosphate_isomerase_AS"/>
</dbReference>
<dbReference type="GO" id="GO:0004807">
    <property type="term" value="F:triose-phosphate isomerase activity"/>
    <property type="evidence" value="ECO:0007669"/>
    <property type="project" value="UniProtKB-UniRule"/>
</dbReference>
<dbReference type="HAMAP" id="MF_00147_B">
    <property type="entry name" value="TIM_B"/>
    <property type="match status" value="1"/>
</dbReference>
<dbReference type="Gene3D" id="3.20.20.70">
    <property type="entry name" value="Aldolase class I"/>
    <property type="match status" value="1"/>
</dbReference>
<feature type="active site" description="Electrophile" evidence="7">
    <location>
        <position position="96"/>
    </location>
</feature>
<evidence type="ECO:0000256" key="4">
    <source>
        <dbReference type="ARBA" id="ARBA00022490"/>
    </source>
</evidence>
<gene>
    <name evidence="7" type="primary">tpiA</name>
    <name evidence="9" type="ORF">Mal4_33520</name>
</gene>
<dbReference type="Proteomes" id="UP000320496">
    <property type="component" value="Chromosome"/>
</dbReference>
<comment type="pathway">
    <text evidence="7 8">Carbohydrate biosynthesis; gluconeogenesis.</text>
</comment>
<dbReference type="PROSITE" id="PS51440">
    <property type="entry name" value="TIM_2"/>
    <property type="match status" value="1"/>
</dbReference>
<dbReference type="Pfam" id="PF00121">
    <property type="entry name" value="TIM"/>
    <property type="match status" value="1"/>
</dbReference>
<dbReference type="UniPathway" id="UPA00109">
    <property type="reaction ID" value="UER00189"/>
</dbReference>
<evidence type="ECO:0000256" key="3">
    <source>
        <dbReference type="ARBA" id="ARBA00022432"/>
    </source>
</evidence>
<evidence type="ECO:0000256" key="1">
    <source>
        <dbReference type="ARBA" id="ARBA00004680"/>
    </source>
</evidence>
<dbReference type="GO" id="GO:0005829">
    <property type="term" value="C:cytosol"/>
    <property type="evidence" value="ECO:0007669"/>
    <property type="project" value="TreeGrafter"/>
</dbReference>
<feature type="binding site" evidence="7">
    <location>
        <position position="174"/>
    </location>
    <ligand>
        <name>substrate</name>
    </ligand>
</feature>
<dbReference type="InterPro" id="IPR022896">
    <property type="entry name" value="TrioseP_Isoase_bac/euk"/>
</dbReference>
<dbReference type="EMBL" id="CP036275">
    <property type="protein sequence ID" value="QDU39019.1"/>
    <property type="molecule type" value="Genomic_DNA"/>
</dbReference>
<dbReference type="UniPathway" id="UPA00138"/>
<evidence type="ECO:0000256" key="6">
    <source>
        <dbReference type="ARBA" id="ARBA00023235"/>
    </source>
</evidence>
<feature type="binding site" evidence="7">
    <location>
        <position position="214"/>
    </location>
    <ligand>
        <name>substrate</name>
    </ligand>
</feature>
<dbReference type="GO" id="GO:0006096">
    <property type="term" value="P:glycolytic process"/>
    <property type="evidence" value="ECO:0007669"/>
    <property type="project" value="UniProtKB-UniRule"/>
</dbReference>
<comment type="similarity">
    <text evidence="2 7 8">Belongs to the triosephosphate isomerase family.</text>
</comment>
<accession>A0A517Z995</accession>
<evidence type="ECO:0000256" key="7">
    <source>
        <dbReference type="HAMAP-Rule" id="MF_00147"/>
    </source>
</evidence>
<dbReference type="NCBIfam" id="TIGR00419">
    <property type="entry name" value="tim"/>
    <property type="match status" value="1"/>
</dbReference>
<dbReference type="InterPro" id="IPR000652">
    <property type="entry name" value="Triosephosphate_isomerase"/>
</dbReference>
<keyword evidence="4 7" id="KW-0963">Cytoplasm</keyword>
<evidence type="ECO:0000256" key="5">
    <source>
        <dbReference type="ARBA" id="ARBA00023152"/>
    </source>
</evidence>
<name>A0A517Z995_9PLAN</name>
<dbReference type="EC" id="5.3.1.1" evidence="7 8"/>
<dbReference type="PANTHER" id="PTHR21139">
    <property type="entry name" value="TRIOSEPHOSPHATE ISOMERASE"/>
    <property type="match status" value="1"/>
</dbReference>
<comment type="subunit">
    <text evidence="7 8">Homodimer.</text>
</comment>
<sequence length="257" mass="26678">MRRILVAGNWKMNTTAASGVELARGVAAGAPAGESGVDVLVAPPFPYLVPVKEALQGSVVQLGAQNAYFEESGAFTGEVSVDMLLDVGCNAVILGHSERRHVLGETDEVINRKVKASLAKGLQVILCVGELLDDREAGRTEAILDEQMAGGLADVDAEALKNVVIAYEPVWAIGTGKTASPDQAESAHAHLRKWLADRYNAESADSMQILYGGSVKPANAKELIGQDNVDGALVGGASLSAENFLGIVTAATEVAAG</sequence>
<dbReference type="PANTHER" id="PTHR21139:SF42">
    <property type="entry name" value="TRIOSEPHOSPHATE ISOMERASE"/>
    <property type="match status" value="1"/>
</dbReference>
<dbReference type="GO" id="GO:0006094">
    <property type="term" value="P:gluconeogenesis"/>
    <property type="evidence" value="ECO:0007669"/>
    <property type="project" value="UniProtKB-UniRule"/>
</dbReference>
<keyword evidence="10" id="KW-1185">Reference proteome</keyword>
<dbReference type="GO" id="GO:0046166">
    <property type="term" value="P:glyceraldehyde-3-phosphate biosynthetic process"/>
    <property type="evidence" value="ECO:0007669"/>
    <property type="project" value="TreeGrafter"/>
</dbReference>
<comment type="subcellular location">
    <subcellularLocation>
        <location evidence="7 8">Cytoplasm</location>
    </subcellularLocation>
</comment>
<evidence type="ECO:0000256" key="2">
    <source>
        <dbReference type="ARBA" id="ARBA00007422"/>
    </source>
</evidence>
<dbReference type="AlphaFoldDB" id="A0A517Z995"/>
<dbReference type="InterPro" id="IPR035990">
    <property type="entry name" value="TIM_sf"/>
</dbReference>
<keyword evidence="6 7" id="KW-0413">Isomerase</keyword>